<dbReference type="InterPro" id="IPR001347">
    <property type="entry name" value="SIS_dom"/>
</dbReference>
<feature type="domain" description="SIS" evidence="3">
    <location>
        <begin position="72"/>
        <end position="235"/>
    </location>
</feature>
<dbReference type="OrthoDB" id="311172at2759"/>
<dbReference type="InterPro" id="IPR046348">
    <property type="entry name" value="SIS_dom_sf"/>
</dbReference>
<dbReference type="GO" id="GO:0046348">
    <property type="term" value="P:amino sugar catabolic process"/>
    <property type="evidence" value="ECO:0007669"/>
    <property type="project" value="InterPro"/>
</dbReference>
<dbReference type="Gene3D" id="1.10.8.1080">
    <property type="match status" value="1"/>
</dbReference>
<dbReference type="Gene3D" id="3.40.50.10490">
    <property type="entry name" value="Glucose-6-phosphate isomerase like protein, domain 1"/>
    <property type="match status" value="1"/>
</dbReference>
<dbReference type="AlphaFoldDB" id="A0A158Q9N4"/>
<dbReference type="CDD" id="cd05007">
    <property type="entry name" value="SIS_Etherase"/>
    <property type="match status" value="1"/>
</dbReference>
<dbReference type="STRING" id="51028.A0A158Q9N4"/>
<reference evidence="6" key="1">
    <citation type="submission" date="2016-04" db="UniProtKB">
        <authorList>
            <consortium name="WormBaseParasite"/>
        </authorList>
    </citation>
    <scope>IDENTIFICATION</scope>
</reference>
<sequence length="326" mass="34421">MLEAQHVLRDVRRMDLRKQLETLTTEKINPAFGSIDQMSTLELATLMNSEDAKVPEAISNVLPSIAESVDAIAARMAEGGRLIYTGAGTAGRIGVLDAVECIPTFNTSVGEVIGLIAGGAGAMMLAVEGAEDNPSLAEADLKSLKLSTSDTVVGISASGRTPYAVGSLAYAKKIGALTVGLSCNRDSELCANADHRIEVIVGAELVAGSTRLKAGTAQKLVCNMLSTLTMIKLGKTYGNLMVNLRTTNKKLIARSYHIVKEATGGSEDEVLFHGVNEALDYFQGDVKCAIVALLSGNRQKAQKALDDANGRVRDALQLLNKNSTAR</sequence>
<dbReference type="SUPFAM" id="SSF53697">
    <property type="entry name" value="SIS domain"/>
    <property type="match status" value="1"/>
</dbReference>
<proteinExistence type="inferred from homology"/>
<dbReference type="HAMAP" id="MF_00068">
    <property type="entry name" value="MurQ"/>
    <property type="match status" value="1"/>
</dbReference>
<dbReference type="PROSITE" id="PS51464">
    <property type="entry name" value="SIS"/>
    <property type="match status" value="1"/>
</dbReference>
<accession>A0A158Q9N4</accession>
<dbReference type="WBParaSite" id="EVEC_0000259201-mRNA-1">
    <property type="protein sequence ID" value="EVEC_0000259201-mRNA-1"/>
    <property type="gene ID" value="EVEC_0000259201"/>
</dbReference>
<dbReference type="PANTHER" id="PTHR10088">
    <property type="entry name" value="GLUCOKINASE REGULATORY PROTEIN"/>
    <property type="match status" value="1"/>
</dbReference>
<dbReference type="Pfam" id="PF22645">
    <property type="entry name" value="GKRP_SIS_N"/>
    <property type="match status" value="1"/>
</dbReference>
<keyword evidence="1" id="KW-0456">Lyase</keyword>
<dbReference type="InterPro" id="IPR005486">
    <property type="entry name" value="Glucokinase_regulatory_CS"/>
</dbReference>
<dbReference type="InterPro" id="IPR040190">
    <property type="entry name" value="MURQ/GCKR"/>
</dbReference>
<dbReference type="GO" id="GO:0016835">
    <property type="term" value="F:carbon-oxygen lyase activity"/>
    <property type="evidence" value="ECO:0007669"/>
    <property type="project" value="InterPro"/>
</dbReference>
<evidence type="ECO:0000259" key="3">
    <source>
        <dbReference type="PROSITE" id="PS51464"/>
    </source>
</evidence>
<dbReference type="GO" id="GO:0097367">
    <property type="term" value="F:carbohydrate derivative binding"/>
    <property type="evidence" value="ECO:0007669"/>
    <property type="project" value="InterPro"/>
</dbReference>
<evidence type="ECO:0000313" key="4">
    <source>
        <dbReference type="EMBL" id="VDD87157.1"/>
    </source>
</evidence>
<dbReference type="NCBIfam" id="NF003915">
    <property type="entry name" value="PRK05441.1"/>
    <property type="match status" value="1"/>
</dbReference>
<dbReference type="PROSITE" id="PS01272">
    <property type="entry name" value="GCKR"/>
    <property type="match status" value="1"/>
</dbReference>
<protein>
    <submittedName>
        <fullName evidence="6">SIS domain-containing protein</fullName>
    </submittedName>
</protein>
<dbReference type="EMBL" id="UXUI01007355">
    <property type="protein sequence ID" value="VDD87157.1"/>
    <property type="molecule type" value="Genomic_DNA"/>
</dbReference>
<keyword evidence="2" id="KW-0119">Carbohydrate metabolism</keyword>
<evidence type="ECO:0000256" key="2">
    <source>
        <dbReference type="ARBA" id="ARBA00023277"/>
    </source>
</evidence>
<dbReference type="PANTHER" id="PTHR10088:SF4">
    <property type="entry name" value="GLUCOKINASE REGULATORY PROTEIN"/>
    <property type="match status" value="1"/>
</dbReference>
<organism evidence="6">
    <name type="scientific">Enterobius vermicularis</name>
    <name type="common">Human pinworm</name>
    <dbReference type="NCBI Taxonomy" id="51028"/>
    <lineage>
        <taxon>Eukaryota</taxon>
        <taxon>Metazoa</taxon>
        <taxon>Ecdysozoa</taxon>
        <taxon>Nematoda</taxon>
        <taxon>Chromadorea</taxon>
        <taxon>Rhabditida</taxon>
        <taxon>Spirurina</taxon>
        <taxon>Oxyuridomorpha</taxon>
        <taxon>Oxyuroidea</taxon>
        <taxon>Oxyuridae</taxon>
        <taxon>Enterobius</taxon>
    </lineage>
</organism>
<dbReference type="NCBIfam" id="TIGR00274">
    <property type="entry name" value="N-acetylmuramic acid 6-phosphate etherase"/>
    <property type="match status" value="1"/>
</dbReference>
<evidence type="ECO:0000313" key="6">
    <source>
        <dbReference type="WBParaSite" id="EVEC_0000259201-mRNA-1"/>
    </source>
</evidence>
<dbReference type="InterPro" id="IPR005488">
    <property type="entry name" value="Etherase_MurQ"/>
</dbReference>
<evidence type="ECO:0000313" key="5">
    <source>
        <dbReference type="Proteomes" id="UP000274131"/>
    </source>
</evidence>
<dbReference type="GO" id="GO:0009254">
    <property type="term" value="P:peptidoglycan turnover"/>
    <property type="evidence" value="ECO:0007669"/>
    <property type="project" value="TreeGrafter"/>
</dbReference>
<dbReference type="NCBIfam" id="NF009222">
    <property type="entry name" value="PRK12570.1"/>
    <property type="match status" value="1"/>
</dbReference>
<name>A0A158Q9N4_ENTVE</name>
<dbReference type="GO" id="GO:0016803">
    <property type="term" value="F:ether hydrolase activity"/>
    <property type="evidence" value="ECO:0007669"/>
    <property type="project" value="TreeGrafter"/>
</dbReference>
<dbReference type="FunFam" id="3.40.50.10490:FF:000014">
    <property type="entry name" value="N-acetylmuramic acid 6-phosphate etherase"/>
    <property type="match status" value="1"/>
</dbReference>
<reference evidence="4 5" key="2">
    <citation type="submission" date="2018-10" db="EMBL/GenBank/DDBJ databases">
        <authorList>
            <consortium name="Pathogen Informatics"/>
        </authorList>
    </citation>
    <scope>NUCLEOTIDE SEQUENCE [LARGE SCALE GENOMIC DNA]</scope>
</reference>
<keyword evidence="5" id="KW-1185">Reference proteome</keyword>
<gene>
    <name evidence="4" type="ORF">EVEC_LOCUS2300</name>
</gene>
<dbReference type="Proteomes" id="UP000274131">
    <property type="component" value="Unassembled WGS sequence"/>
</dbReference>
<evidence type="ECO:0000256" key="1">
    <source>
        <dbReference type="ARBA" id="ARBA00023239"/>
    </source>
</evidence>